<accession>A0AAC9W1Y1</accession>
<dbReference type="GO" id="GO:0003677">
    <property type="term" value="F:DNA binding"/>
    <property type="evidence" value="ECO:0007669"/>
    <property type="project" value="InterPro"/>
</dbReference>
<reference evidence="3" key="1">
    <citation type="journal article" date="2017" name="Sci. Rep.">
        <title>Determination of the Genome and Primary Transcriptome of Syngas Fermenting Eubacterium limosum ATCC 8486.</title>
        <authorList>
            <person name="Song Y."/>
            <person name="Shin J."/>
            <person name="Jeong Y."/>
            <person name="Jin S."/>
            <person name="Lee J.K."/>
            <person name="Kim D.R."/>
            <person name="Kim S.C."/>
            <person name="Cho S."/>
            <person name="Cho B.K."/>
        </authorList>
    </citation>
    <scope>NUCLEOTIDE SEQUENCE [LARGE SCALE GENOMIC DNA]</scope>
    <source>
        <strain evidence="3">ATCC 8486</strain>
    </source>
</reference>
<evidence type="ECO:0000313" key="2">
    <source>
        <dbReference type="EMBL" id="ARD64541.1"/>
    </source>
</evidence>
<feature type="domain" description="HTH cro/C1-type" evidence="1">
    <location>
        <begin position="7"/>
        <end position="59"/>
    </location>
</feature>
<sequence length="101" mass="11415">MLIYKKINELSVQKGISVKALEKKLHFGNGTISRWKTAEPGADKLRKVANYLGVSVDYLLSNNPTELSPTAYLVAKYYDQLDEKQKEIVNVVLNGFEDHSE</sequence>
<dbReference type="InterPro" id="IPR001387">
    <property type="entry name" value="Cro/C1-type_HTH"/>
</dbReference>
<proteinExistence type="predicted"/>
<dbReference type="SUPFAM" id="SSF47413">
    <property type="entry name" value="lambda repressor-like DNA-binding domains"/>
    <property type="match status" value="1"/>
</dbReference>
<name>A0AAC9W1Y1_EUBLI</name>
<dbReference type="Pfam" id="PF01381">
    <property type="entry name" value="HTH_3"/>
    <property type="match status" value="1"/>
</dbReference>
<dbReference type="CDD" id="cd00093">
    <property type="entry name" value="HTH_XRE"/>
    <property type="match status" value="1"/>
</dbReference>
<dbReference type="EMBL" id="CP019962">
    <property type="protein sequence ID" value="ARD64541.1"/>
    <property type="molecule type" value="Genomic_DNA"/>
</dbReference>
<organism evidence="2 3">
    <name type="scientific">Eubacterium limosum</name>
    <dbReference type="NCBI Taxonomy" id="1736"/>
    <lineage>
        <taxon>Bacteria</taxon>
        <taxon>Bacillati</taxon>
        <taxon>Bacillota</taxon>
        <taxon>Clostridia</taxon>
        <taxon>Eubacteriales</taxon>
        <taxon>Eubacteriaceae</taxon>
        <taxon>Eubacterium</taxon>
    </lineage>
</organism>
<dbReference type="PROSITE" id="PS50943">
    <property type="entry name" value="HTH_CROC1"/>
    <property type="match status" value="1"/>
</dbReference>
<dbReference type="InterPro" id="IPR010982">
    <property type="entry name" value="Lambda_DNA-bd_dom_sf"/>
</dbReference>
<dbReference type="KEGG" id="elim:B2M23_02850"/>
<evidence type="ECO:0000313" key="3">
    <source>
        <dbReference type="Proteomes" id="UP000192391"/>
    </source>
</evidence>
<dbReference type="SMART" id="SM00530">
    <property type="entry name" value="HTH_XRE"/>
    <property type="match status" value="1"/>
</dbReference>
<dbReference type="Proteomes" id="UP000192391">
    <property type="component" value="Chromosome"/>
</dbReference>
<protein>
    <recommendedName>
        <fullName evidence="1">HTH cro/C1-type domain-containing protein</fullName>
    </recommendedName>
</protein>
<dbReference type="AlphaFoldDB" id="A0AAC9W1Y1"/>
<evidence type="ECO:0000259" key="1">
    <source>
        <dbReference type="PROSITE" id="PS50943"/>
    </source>
</evidence>
<dbReference type="Gene3D" id="1.10.260.40">
    <property type="entry name" value="lambda repressor-like DNA-binding domains"/>
    <property type="match status" value="1"/>
</dbReference>
<gene>
    <name evidence="2" type="ORF">B2M23_02850</name>
</gene>